<organism evidence="2 3">
    <name type="scientific">Xylaria arbuscula</name>
    <dbReference type="NCBI Taxonomy" id="114810"/>
    <lineage>
        <taxon>Eukaryota</taxon>
        <taxon>Fungi</taxon>
        <taxon>Dikarya</taxon>
        <taxon>Ascomycota</taxon>
        <taxon>Pezizomycotina</taxon>
        <taxon>Sordariomycetes</taxon>
        <taxon>Xylariomycetidae</taxon>
        <taxon>Xylariales</taxon>
        <taxon>Xylariaceae</taxon>
        <taxon>Xylaria</taxon>
    </lineage>
</organism>
<proteinExistence type="predicted"/>
<accession>A0A9W8NEH8</accession>
<gene>
    <name evidence="2" type="ORF">NPX13_g5408</name>
</gene>
<dbReference type="Proteomes" id="UP001148614">
    <property type="component" value="Unassembled WGS sequence"/>
</dbReference>
<comment type="caution">
    <text evidence="2">The sequence shown here is derived from an EMBL/GenBank/DDBJ whole genome shotgun (WGS) entry which is preliminary data.</text>
</comment>
<evidence type="ECO:0000313" key="3">
    <source>
        <dbReference type="Proteomes" id="UP001148614"/>
    </source>
</evidence>
<evidence type="ECO:0000313" key="2">
    <source>
        <dbReference type="EMBL" id="KAJ3571360.1"/>
    </source>
</evidence>
<keyword evidence="3" id="KW-1185">Reference proteome</keyword>
<feature type="region of interest" description="Disordered" evidence="1">
    <location>
        <begin position="91"/>
        <end position="200"/>
    </location>
</feature>
<dbReference type="AlphaFoldDB" id="A0A9W8NEH8"/>
<evidence type="ECO:0000256" key="1">
    <source>
        <dbReference type="SAM" id="MobiDB-lite"/>
    </source>
</evidence>
<protein>
    <submittedName>
        <fullName evidence="2">Uncharacterized protein</fullName>
    </submittedName>
</protein>
<feature type="region of interest" description="Disordered" evidence="1">
    <location>
        <begin position="1"/>
        <end position="34"/>
    </location>
</feature>
<reference evidence="2" key="1">
    <citation type="submission" date="2022-07" db="EMBL/GenBank/DDBJ databases">
        <title>Genome Sequence of Xylaria arbuscula.</title>
        <authorList>
            <person name="Buettner E."/>
        </authorList>
    </citation>
    <scope>NUCLEOTIDE SEQUENCE</scope>
    <source>
        <strain evidence="2">VT107</strain>
    </source>
</reference>
<name>A0A9W8NEH8_9PEZI</name>
<dbReference type="EMBL" id="JANPWZ010000851">
    <property type="protein sequence ID" value="KAJ3571360.1"/>
    <property type="molecule type" value="Genomic_DNA"/>
</dbReference>
<sequence>MSGLRTMPASDWSELDSSDTDVTNPFAPEPSPIDENLIENARLGILPSPYVVRELGQAPDPSWRPVLTTEPLPRVVRWLIRFSMPDSVYIKTSPQSPGDQEYVRNKGDTTAPACSTPPKRKSPRWLRDLGPVVDDLGLSRQNGRITSHRLRSLGYKCNKPKRARPAPARPKPVSKNGKSQKRDLRGFGKSNYQQHKQKKC</sequence>